<protein>
    <recommendedName>
        <fullName evidence="2">Dienelactone hydrolase domain-containing protein</fullName>
    </recommendedName>
</protein>
<keyword evidence="4" id="KW-1185">Reference proteome</keyword>
<reference evidence="3 4" key="1">
    <citation type="journal article" date="2009" name="Nature">
        <title>The Sorghum bicolor genome and the diversification of grasses.</title>
        <authorList>
            <person name="Paterson A.H."/>
            <person name="Bowers J.E."/>
            <person name="Bruggmann R."/>
            <person name="Dubchak I."/>
            <person name="Grimwood J."/>
            <person name="Gundlach H."/>
            <person name="Haberer G."/>
            <person name="Hellsten U."/>
            <person name="Mitros T."/>
            <person name="Poliakov A."/>
            <person name="Schmutz J."/>
            <person name="Spannagl M."/>
            <person name="Tang H."/>
            <person name="Wang X."/>
            <person name="Wicker T."/>
            <person name="Bharti A.K."/>
            <person name="Chapman J."/>
            <person name="Feltus F.A."/>
            <person name="Gowik U."/>
            <person name="Grigoriev I.V."/>
            <person name="Lyons E."/>
            <person name="Maher C.A."/>
            <person name="Martis M."/>
            <person name="Narechania A."/>
            <person name="Otillar R.P."/>
            <person name="Penning B.W."/>
            <person name="Salamov A.A."/>
            <person name="Wang Y."/>
            <person name="Zhang L."/>
            <person name="Carpita N.C."/>
            <person name="Freeling M."/>
            <person name="Gingle A.R."/>
            <person name="Hash C.T."/>
            <person name="Keller B."/>
            <person name="Klein P."/>
            <person name="Kresovich S."/>
            <person name="McCann M.C."/>
            <person name="Ming R."/>
            <person name="Peterson D.G."/>
            <person name="Mehboob-ur-Rahman"/>
            <person name="Ware D."/>
            <person name="Westhoff P."/>
            <person name="Mayer K.F."/>
            <person name="Messing J."/>
            <person name="Rokhsar D.S."/>
        </authorList>
    </citation>
    <scope>NUCLEOTIDE SEQUENCE [LARGE SCALE GENOMIC DNA]</scope>
    <source>
        <strain evidence="4">cv. BTx623</strain>
    </source>
</reference>
<dbReference type="EMBL" id="CM000766">
    <property type="protein sequence ID" value="OQU80167.1"/>
    <property type="molecule type" value="Genomic_DNA"/>
</dbReference>
<dbReference type="eggNOG" id="KOG3043">
    <property type="taxonomic scope" value="Eukaryota"/>
</dbReference>
<organism evidence="3 4">
    <name type="scientific">Sorghum bicolor</name>
    <name type="common">Sorghum</name>
    <name type="synonym">Sorghum vulgare</name>
    <dbReference type="NCBI Taxonomy" id="4558"/>
    <lineage>
        <taxon>Eukaryota</taxon>
        <taxon>Viridiplantae</taxon>
        <taxon>Streptophyta</taxon>
        <taxon>Embryophyta</taxon>
        <taxon>Tracheophyta</taxon>
        <taxon>Spermatophyta</taxon>
        <taxon>Magnoliopsida</taxon>
        <taxon>Liliopsida</taxon>
        <taxon>Poales</taxon>
        <taxon>Poaceae</taxon>
        <taxon>PACMAD clade</taxon>
        <taxon>Panicoideae</taxon>
        <taxon>Andropogonodae</taxon>
        <taxon>Andropogoneae</taxon>
        <taxon>Sorghinae</taxon>
        <taxon>Sorghum</taxon>
    </lineage>
</organism>
<proteinExistence type="predicted"/>
<dbReference type="SUPFAM" id="SSF53474">
    <property type="entry name" value="alpha/beta-Hydrolases"/>
    <property type="match status" value="1"/>
</dbReference>
<reference evidence="4" key="2">
    <citation type="journal article" date="2018" name="Plant J.">
        <title>The Sorghum bicolor reference genome: improved assembly, gene annotations, a transcriptome atlas, and signatures of genome organization.</title>
        <authorList>
            <person name="McCormick R.F."/>
            <person name="Truong S.K."/>
            <person name="Sreedasyam A."/>
            <person name="Jenkins J."/>
            <person name="Shu S."/>
            <person name="Sims D."/>
            <person name="Kennedy M."/>
            <person name="Amirebrahimi M."/>
            <person name="Weers B.D."/>
            <person name="McKinley B."/>
            <person name="Mattison A."/>
            <person name="Morishige D.T."/>
            <person name="Grimwood J."/>
            <person name="Schmutz J."/>
            <person name="Mullet J.E."/>
        </authorList>
    </citation>
    <scope>NUCLEOTIDE SEQUENCE [LARGE SCALE GENOMIC DNA]</scope>
    <source>
        <strain evidence="4">cv. BTx623</strain>
    </source>
</reference>
<dbReference type="PANTHER" id="PTHR17630">
    <property type="entry name" value="DIENELACTONE HYDROLASE"/>
    <property type="match status" value="1"/>
</dbReference>
<dbReference type="KEGG" id="sbi:8075277"/>
<evidence type="ECO:0000313" key="3">
    <source>
        <dbReference type="EMBL" id="OQU80167.1"/>
    </source>
</evidence>
<dbReference type="Gene3D" id="3.40.50.1820">
    <property type="entry name" value="alpha/beta hydrolase"/>
    <property type="match status" value="1"/>
</dbReference>
<dbReference type="ExpressionAtlas" id="A0A1Z5R8Z1">
    <property type="expression patterns" value="baseline and differential"/>
</dbReference>
<gene>
    <name evidence="3" type="ORF">SORBI_3007G090424</name>
</gene>
<dbReference type="STRING" id="4558.A0A1Z5R8Z1"/>
<evidence type="ECO:0000259" key="2">
    <source>
        <dbReference type="Pfam" id="PF01738"/>
    </source>
</evidence>
<dbReference type="GO" id="GO:0016787">
    <property type="term" value="F:hydrolase activity"/>
    <property type="evidence" value="ECO:0007669"/>
    <property type="project" value="InterPro"/>
</dbReference>
<dbReference type="Gramene" id="OQU80167">
    <property type="protein sequence ID" value="OQU80167"/>
    <property type="gene ID" value="SORBI_3007G090424"/>
</dbReference>
<dbReference type="PANTHER" id="PTHR17630:SF85">
    <property type="entry name" value="DIENELACTONE HYDROLASE DOMAIN-CONTAINING PROTEIN"/>
    <property type="match status" value="1"/>
</dbReference>
<feature type="domain" description="Dienelactone hydrolase" evidence="2">
    <location>
        <begin position="58"/>
        <end position="265"/>
    </location>
</feature>
<evidence type="ECO:0000256" key="1">
    <source>
        <dbReference type="SAM" id="SignalP"/>
    </source>
</evidence>
<feature type="signal peptide" evidence="1">
    <location>
        <begin position="1"/>
        <end position="24"/>
    </location>
</feature>
<keyword evidence="1" id="KW-0732">Signal</keyword>
<dbReference type="InterPro" id="IPR002925">
    <property type="entry name" value="Dienelactn_hydro"/>
</dbReference>
<dbReference type="Pfam" id="PF01738">
    <property type="entry name" value="DLH"/>
    <property type="match status" value="1"/>
</dbReference>
<dbReference type="InParanoid" id="A0A1Z5R8Z1"/>
<dbReference type="InterPro" id="IPR029058">
    <property type="entry name" value="AB_hydrolase_fold"/>
</dbReference>
<evidence type="ECO:0000313" key="4">
    <source>
        <dbReference type="Proteomes" id="UP000000768"/>
    </source>
</evidence>
<dbReference type="OrthoDB" id="17560at2759"/>
<dbReference type="Proteomes" id="UP000000768">
    <property type="component" value="Chromosome 7"/>
</dbReference>
<feature type="chain" id="PRO_5011117409" description="Dienelactone hydrolase domain-containing protein" evidence="1">
    <location>
        <begin position="25"/>
        <end position="266"/>
    </location>
</feature>
<accession>A0A1Z5R8Z1</accession>
<sequence length="266" mass="29456">MPSAVMGSTALLSLLLFTVHVAAAATVHEHSQCLHNPPDLSQHGVEAGKEVGNLPGGFRAYVTGPPSSRRAVVLASDVYGFKAPLLRKISDKVGMIGYYVVVPDFFNGDPYNDSKNLSEWIKSHSPVTAAQDAKPLFDYLRQEGKSVRVGGYCWGGKFATEMAKTDNIEVAVLSHPANVTVDDMKEVKWPIEILGAQKDTITPPEQVHQFEQVLSERKDKIQYFVKIFPRVAHGFASRYNTSDPFAVKSAEKALAYMLDWFHKYLK</sequence>
<name>A0A1Z5R8Z1_SORBI</name>
<dbReference type="OMA" id="VICHPAK"/>
<dbReference type="FunCoup" id="A0A1Z5R8Z1">
    <property type="interactions" value="914"/>
</dbReference>
<dbReference type="AlphaFoldDB" id="A0A1Z5R8Z1"/>